<keyword evidence="5 9" id="KW-0479">Metal-binding</keyword>
<reference evidence="10" key="1">
    <citation type="journal article" date="2019" name="G3 (Bethesda)">
        <title>Genome Assemblies of Two Rare Opportunistic Yeast Pathogens: Diutina rugosa (syn. Candida rugosa) and Trichomonascus ciferrii (syn. Candida ciferrii).</title>
        <authorList>
            <person name="Mixao V."/>
            <person name="Saus E."/>
            <person name="Hansen A.P."/>
            <person name="Lass-Florl C."/>
            <person name="Gabaldon T."/>
        </authorList>
    </citation>
    <scope>NUCLEOTIDE SEQUENCE</scope>
    <source>
        <strain evidence="10">CBS 4856</strain>
    </source>
</reference>
<dbReference type="SUPFAM" id="SSF53187">
    <property type="entry name" value="Zn-dependent exopeptidases"/>
    <property type="match status" value="1"/>
</dbReference>
<dbReference type="GO" id="GO:0000324">
    <property type="term" value="C:fungal-type vacuole"/>
    <property type="evidence" value="ECO:0007669"/>
    <property type="project" value="TreeGrafter"/>
</dbReference>
<evidence type="ECO:0000256" key="2">
    <source>
        <dbReference type="ARBA" id="ARBA00008290"/>
    </source>
</evidence>
<comment type="caution">
    <text evidence="10">The sequence shown here is derived from an EMBL/GenBank/DDBJ whole genome shotgun (WGS) entry which is preliminary data.</text>
</comment>
<dbReference type="InterPro" id="IPR001948">
    <property type="entry name" value="Peptidase_M18"/>
</dbReference>
<dbReference type="PANTHER" id="PTHR28570">
    <property type="entry name" value="ASPARTYL AMINOPEPTIDASE"/>
    <property type="match status" value="1"/>
</dbReference>
<dbReference type="Proteomes" id="UP000761534">
    <property type="component" value="Unassembled WGS sequence"/>
</dbReference>
<evidence type="ECO:0000256" key="1">
    <source>
        <dbReference type="ARBA" id="ARBA00001947"/>
    </source>
</evidence>
<dbReference type="VEuPathDB" id="FungiDB:TRICI_002205"/>
<name>A0A642V743_9ASCO</name>
<evidence type="ECO:0000256" key="4">
    <source>
        <dbReference type="ARBA" id="ARBA00022670"/>
    </source>
</evidence>
<dbReference type="PRINTS" id="PR00932">
    <property type="entry name" value="AMINO1PTASE"/>
</dbReference>
<keyword evidence="3 9" id="KW-0031">Aminopeptidase</keyword>
<evidence type="ECO:0000313" key="11">
    <source>
        <dbReference type="Proteomes" id="UP000761534"/>
    </source>
</evidence>
<dbReference type="GO" id="GO:0070006">
    <property type="term" value="F:metalloaminopeptidase activity"/>
    <property type="evidence" value="ECO:0007669"/>
    <property type="project" value="TreeGrafter"/>
</dbReference>
<dbReference type="CDD" id="cd05658">
    <property type="entry name" value="M18_DAP"/>
    <property type="match status" value="1"/>
</dbReference>
<sequence>MVVVKKEETVGERDEWCVTGGKHDPAVSPEEYTEDFLGFMASSPTTFHAIEHVGERLNNAGFCYLSERDSWKDRVSSGSRFFTTRNGTSLLAVVVGKDFKPGNGAAIIGAHIDALTTKVKPISIKEPKDGYAQIGIAPYAGALSRQWWDRDLGIAGRVIVRGDNGAVCSKLVHVPHPIATIPSLAPHFGAPADGPFNKETQMVPVMGLWGNEPEDPSEKEKNSPLYGKHNLRLLRTIAKYAGVSVEDMLQVELEMFDTQHGTMGGLDRDLIFCPRIDDKICSFAAINGMLESLDALTNSSTLNIVALYDNEEIGSLQKQGAQGNLLEGSIDRILCQFGSTDELKRLTFANSFFASFDVCHAVNPNFSELYLEHHKPKLNTGVGMYFDPNGHMTTDSVSSSIIEEVARRTNNKVQYFHIRNDSRSGGTIGPYISSKSGMRAVDLGIPQLSMHSIRATTGSKDVYLGVKFCKNFLETWNEIDMQFKVGGL</sequence>
<evidence type="ECO:0000256" key="5">
    <source>
        <dbReference type="ARBA" id="ARBA00022723"/>
    </source>
</evidence>
<evidence type="ECO:0000256" key="3">
    <source>
        <dbReference type="ARBA" id="ARBA00022438"/>
    </source>
</evidence>
<dbReference type="GO" id="GO:0008270">
    <property type="term" value="F:zinc ion binding"/>
    <property type="evidence" value="ECO:0007669"/>
    <property type="project" value="InterPro"/>
</dbReference>
<evidence type="ECO:0000256" key="8">
    <source>
        <dbReference type="ARBA" id="ARBA00023049"/>
    </source>
</evidence>
<keyword evidence="7 9" id="KW-0862">Zinc</keyword>
<proteinExistence type="inferred from homology"/>
<dbReference type="EMBL" id="SWFS01000153">
    <property type="protein sequence ID" value="KAA8915624.1"/>
    <property type="molecule type" value="Genomic_DNA"/>
</dbReference>
<gene>
    <name evidence="10" type="ORF">TRICI_002205</name>
</gene>
<organism evidence="10 11">
    <name type="scientific">Trichomonascus ciferrii</name>
    <dbReference type="NCBI Taxonomy" id="44093"/>
    <lineage>
        <taxon>Eukaryota</taxon>
        <taxon>Fungi</taxon>
        <taxon>Dikarya</taxon>
        <taxon>Ascomycota</taxon>
        <taxon>Saccharomycotina</taxon>
        <taxon>Dipodascomycetes</taxon>
        <taxon>Dipodascales</taxon>
        <taxon>Trichomonascaceae</taxon>
        <taxon>Trichomonascus</taxon>
        <taxon>Trichomonascus ciferrii complex</taxon>
    </lineage>
</organism>
<evidence type="ECO:0008006" key="12">
    <source>
        <dbReference type="Google" id="ProtNLM"/>
    </source>
</evidence>
<dbReference type="FunFam" id="2.30.250.10:FF:000001">
    <property type="entry name" value="Aspartyl aminopeptidase 1"/>
    <property type="match status" value="1"/>
</dbReference>
<accession>A0A642V743</accession>
<evidence type="ECO:0000313" key="10">
    <source>
        <dbReference type="EMBL" id="KAA8915624.1"/>
    </source>
</evidence>
<dbReference type="InterPro" id="IPR023358">
    <property type="entry name" value="Peptidase_M18_dom2"/>
</dbReference>
<dbReference type="Pfam" id="PF02127">
    <property type="entry name" value="Peptidase_M18"/>
    <property type="match status" value="1"/>
</dbReference>
<comment type="cofactor">
    <cofactor evidence="1">
        <name>Zn(2+)</name>
        <dbReference type="ChEBI" id="CHEBI:29105"/>
    </cofactor>
</comment>
<protein>
    <recommendedName>
        <fullName evidence="12">Aspartyl aminopeptidase</fullName>
    </recommendedName>
</protein>
<dbReference type="Gene3D" id="3.40.630.10">
    <property type="entry name" value="Zn peptidases"/>
    <property type="match status" value="1"/>
</dbReference>
<evidence type="ECO:0000256" key="9">
    <source>
        <dbReference type="RuleBase" id="RU004386"/>
    </source>
</evidence>
<dbReference type="GO" id="GO:0006508">
    <property type="term" value="P:proteolysis"/>
    <property type="evidence" value="ECO:0007669"/>
    <property type="project" value="UniProtKB-KW"/>
</dbReference>
<dbReference type="SUPFAM" id="SSF101821">
    <property type="entry name" value="Aminopeptidase/glucanase lid domain"/>
    <property type="match status" value="1"/>
</dbReference>
<keyword evidence="11" id="KW-1185">Reference proteome</keyword>
<dbReference type="AlphaFoldDB" id="A0A642V743"/>
<keyword evidence="6 9" id="KW-0378">Hydrolase</keyword>
<dbReference type="NCBIfam" id="NF002759">
    <property type="entry name" value="PRK02813.1"/>
    <property type="match status" value="1"/>
</dbReference>
<dbReference type="Gene3D" id="2.30.250.10">
    <property type="entry name" value="Aminopeptidase i, Domain 2"/>
    <property type="match status" value="1"/>
</dbReference>
<keyword evidence="4 9" id="KW-0645">Protease</keyword>
<evidence type="ECO:0000256" key="6">
    <source>
        <dbReference type="ARBA" id="ARBA00022801"/>
    </source>
</evidence>
<dbReference type="OrthoDB" id="9880441at2759"/>
<keyword evidence="8 9" id="KW-0482">Metalloprotease</keyword>
<evidence type="ECO:0000256" key="7">
    <source>
        <dbReference type="ARBA" id="ARBA00022833"/>
    </source>
</evidence>
<dbReference type="PANTHER" id="PTHR28570:SF4">
    <property type="entry name" value="VACUOLAR AMINOPEPTIDASE 1"/>
    <property type="match status" value="1"/>
</dbReference>
<comment type="similarity">
    <text evidence="2 9">Belongs to the peptidase M18 family.</text>
</comment>